<dbReference type="Pfam" id="PF07348">
    <property type="entry name" value="Syd"/>
    <property type="match status" value="1"/>
</dbReference>
<proteinExistence type="predicted"/>
<organism evidence="4 5">
    <name type="scientific">Pelagibaculum spongiae</name>
    <dbReference type="NCBI Taxonomy" id="2080658"/>
    <lineage>
        <taxon>Bacteria</taxon>
        <taxon>Pseudomonadati</taxon>
        <taxon>Pseudomonadota</taxon>
        <taxon>Gammaproteobacteria</taxon>
        <taxon>Oceanospirillales</taxon>
        <taxon>Pelagibaculum</taxon>
    </lineage>
</organism>
<dbReference type="AlphaFoldDB" id="A0A2V1GWD4"/>
<evidence type="ECO:0000256" key="1">
    <source>
        <dbReference type="ARBA" id="ARBA00022475"/>
    </source>
</evidence>
<sequence>MRQTVKSALICRRFFLFMSSPMPSESTVIDQLDRLFSDLLQQADQQHSRKPLCDFDEEWPSDCHLEGTQEDSEQGLQIQWQPVKQQPIKQLSGLVKSLELSVHQDFQDYIGAYHSECLPAIWSSEHEAPGSLTLIFCNSDQDLDLMQQNLLGHSLAKQKNKQEQNWFFATTDNDMVICLNQETGEVELEKPGYKPERVLAASLSTFLADCQVDQTRI</sequence>
<dbReference type="CDD" id="cd16323">
    <property type="entry name" value="Syd"/>
    <property type="match status" value="1"/>
</dbReference>
<name>A0A2V1GWD4_9GAMM</name>
<dbReference type="InterPro" id="IPR009948">
    <property type="entry name" value="Syd"/>
</dbReference>
<dbReference type="EMBL" id="QDDL01000016">
    <property type="protein sequence ID" value="PVZ63429.1"/>
    <property type="molecule type" value="Genomic_DNA"/>
</dbReference>
<evidence type="ECO:0000313" key="4">
    <source>
        <dbReference type="EMBL" id="PVZ63429.1"/>
    </source>
</evidence>
<dbReference type="Gene3D" id="3.40.1580.20">
    <property type="entry name" value="Syd protein"/>
    <property type="match status" value="1"/>
</dbReference>
<comment type="caution">
    <text evidence="4">The sequence shown here is derived from an EMBL/GenBank/DDBJ whole genome shotgun (WGS) entry which is preliminary data.</text>
</comment>
<keyword evidence="3" id="KW-0472">Membrane</keyword>
<reference evidence="4 5" key="1">
    <citation type="submission" date="2018-04" db="EMBL/GenBank/DDBJ databases">
        <title>Thalassorhabdus spongiae gen. nov., sp. nov., isolated from a marine sponge in South-West Iceland.</title>
        <authorList>
            <person name="Knobloch S."/>
            <person name="Daussin A."/>
            <person name="Johannsson R."/>
            <person name="Marteinsson V.T."/>
        </authorList>
    </citation>
    <scope>NUCLEOTIDE SEQUENCE [LARGE SCALE GENOMIC DNA]</scope>
    <source>
        <strain evidence="4 5">Hp12</strain>
    </source>
</reference>
<gene>
    <name evidence="4" type="ORF">DC094_21205</name>
</gene>
<evidence type="ECO:0000256" key="2">
    <source>
        <dbReference type="ARBA" id="ARBA00022519"/>
    </source>
</evidence>
<accession>A0A2V1GWD4</accession>
<protein>
    <recommendedName>
        <fullName evidence="6">Protein Syd</fullName>
    </recommendedName>
</protein>
<evidence type="ECO:0008006" key="6">
    <source>
        <dbReference type="Google" id="ProtNLM"/>
    </source>
</evidence>
<keyword evidence="1" id="KW-1003">Cell membrane</keyword>
<dbReference type="GO" id="GO:0009898">
    <property type="term" value="C:cytoplasmic side of plasma membrane"/>
    <property type="evidence" value="ECO:0007669"/>
    <property type="project" value="InterPro"/>
</dbReference>
<evidence type="ECO:0000256" key="3">
    <source>
        <dbReference type="ARBA" id="ARBA00023136"/>
    </source>
</evidence>
<dbReference type="Proteomes" id="UP000244906">
    <property type="component" value="Unassembled WGS sequence"/>
</dbReference>
<keyword evidence="2" id="KW-0997">Cell inner membrane</keyword>
<keyword evidence="5" id="KW-1185">Reference proteome</keyword>
<dbReference type="InterPro" id="IPR038228">
    <property type="entry name" value="Syd_sf"/>
</dbReference>
<evidence type="ECO:0000313" key="5">
    <source>
        <dbReference type="Proteomes" id="UP000244906"/>
    </source>
</evidence>